<comment type="caution">
    <text evidence="1">The sequence shown here is derived from an EMBL/GenBank/DDBJ whole genome shotgun (WGS) entry which is preliminary data.</text>
</comment>
<dbReference type="PANTHER" id="PTHR11319:SF35">
    <property type="entry name" value="OUTER MEMBRANE PROTEIN PMPC-RELATED"/>
    <property type="match status" value="1"/>
</dbReference>
<dbReference type="PANTHER" id="PTHR11319">
    <property type="entry name" value="G PROTEIN-COUPLED RECEPTOR-RELATED"/>
    <property type="match status" value="1"/>
</dbReference>
<protein>
    <recommendedName>
        <fullName evidence="3">Transmembrane protein</fullName>
    </recommendedName>
</protein>
<name>A0A8S1LZX6_9CILI</name>
<evidence type="ECO:0008006" key="3">
    <source>
        <dbReference type="Google" id="ProtNLM"/>
    </source>
</evidence>
<evidence type="ECO:0000313" key="1">
    <source>
        <dbReference type="EMBL" id="CAD8068134.1"/>
    </source>
</evidence>
<accession>A0A8S1LZX6</accession>
<reference evidence="1" key="1">
    <citation type="submission" date="2021-01" db="EMBL/GenBank/DDBJ databases">
        <authorList>
            <consortium name="Genoscope - CEA"/>
            <person name="William W."/>
        </authorList>
    </citation>
    <scope>NUCLEOTIDE SEQUENCE</scope>
</reference>
<dbReference type="AlphaFoldDB" id="A0A8S1LZX6"/>
<organism evidence="1 2">
    <name type="scientific">Paramecium sonneborni</name>
    <dbReference type="NCBI Taxonomy" id="65129"/>
    <lineage>
        <taxon>Eukaryota</taxon>
        <taxon>Sar</taxon>
        <taxon>Alveolata</taxon>
        <taxon>Ciliophora</taxon>
        <taxon>Intramacronucleata</taxon>
        <taxon>Oligohymenophorea</taxon>
        <taxon>Peniculida</taxon>
        <taxon>Parameciidae</taxon>
        <taxon>Paramecium</taxon>
    </lineage>
</organism>
<dbReference type="EMBL" id="CAJJDN010000023">
    <property type="protein sequence ID" value="CAD8068134.1"/>
    <property type="molecule type" value="Genomic_DNA"/>
</dbReference>
<gene>
    <name evidence="1" type="ORF">PSON_ATCC_30995.1.T0230392</name>
</gene>
<keyword evidence="2" id="KW-1185">Reference proteome</keyword>
<evidence type="ECO:0000313" key="2">
    <source>
        <dbReference type="Proteomes" id="UP000692954"/>
    </source>
</evidence>
<dbReference type="Proteomes" id="UP000692954">
    <property type="component" value="Unassembled WGS sequence"/>
</dbReference>
<dbReference type="OrthoDB" id="77931at2759"/>
<proteinExistence type="predicted"/>
<sequence>MVYQLLKTIIKQVLQLRNQISQTQIVEKMDVSHLCYNKRMQSTKIKILRTSLIQIIFKSKYQTLCAIKILQQMEVVYTQQIKKYQLLQAQFQEIKLNMVVVLYLQENLFILNNSAEFGSGIYNQDKLKSNLNGIQLLNNNYQNYSNQIEEYPQQIYLQMFDNEILIPKVVSSNINQQHAQFISKNGQQTIFRVPTGIKIAEYRKFEIKNNHYNQKSIQMKLFPVNQQLEIVRNLFNTYCELSIKNLNYSTEQVENLINSNKNKFYFNEKTFAYELDDLIFYLPQIPDIIYELSIQCNSIFVPIVNKQNQLIENYHQNYLLTLLIQPLECQLGEFSQDIKDYCHQCRVDQKQYSVTIRATQCQIVDDTKIQNFTQAQIFLKQNYWRMYVTSSIINLCSNKQENCIGGWGVGDNLCKLGYLGALCEQCDYYNIRGGGQFQRIHQFECQICEEFNYSYLMNLAILILLQNQYLQQIWFVVLYNQLSYQQKK</sequence>